<keyword evidence="2" id="KW-1185">Reference proteome</keyword>
<gene>
    <name evidence="1" type="ORF">AJ79_08683</name>
</gene>
<proteinExistence type="predicted"/>
<sequence length="63" mass="7135">MTTITTHHITTEEGKEMLKKLQDAFSTGKAVVEKTESDGNVRYKNESLRGYVLPLLENLKLRA</sequence>
<dbReference type="AlphaFoldDB" id="A0A2B7WRC2"/>
<name>A0A2B7WRC2_9EURO</name>
<dbReference type="EMBL" id="PDNB01000213">
    <property type="protein sequence ID" value="PGG99119.1"/>
    <property type="molecule type" value="Genomic_DNA"/>
</dbReference>
<reference evidence="1 2" key="1">
    <citation type="submission" date="2017-10" db="EMBL/GenBank/DDBJ databases">
        <title>Comparative genomics in systemic dimorphic fungi from Ajellomycetaceae.</title>
        <authorList>
            <person name="Munoz J.F."/>
            <person name="Mcewen J.G."/>
            <person name="Clay O.K."/>
            <person name="Cuomo C.A."/>
        </authorList>
    </citation>
    <scope>NUCLEOTIDE SEQUENCE [LARGE SCALE GENOMIC DNA]</scope>
    <source>
        <strain evidence="1 2">UAMH5409</strain>
    </source>
</reference>
<dbReference type="OrthoDB" id="4520292at2759"/>
<dbReference type="Proteomes" id="UP000223968">
    <property type="component" value="Unassembled WGS sequence"/>
</dbReference>
<protein>
    <submittedName>
        <fullName evidence="1">Uncharacterized protein</fullName>
    </submittedName>
</protein>
<accession>A0A2B7WRC2</accession>
<evidence type="ECO:0000313" key="1">
    <source>
        <dbReference type="EMBL" id="PGG99119.1"/>
    </source>
</evidence>
<organism evidence="1 2">
    <name type="scientific">Helicocarpus griseus UAMH5409</name>
    <dbReference type="NCBI Taxonomy" id="1447875"/>
    <lineage>
        <taxon>Eukaryota</taxon>
        <taxon>Fungi</taxon>
        <taxon>Dikarya</taxon>
        <taxon>Ascomycota</taxon>
        <taxon>Pezizomycotina</taxon>
        <taxon>Eurotiomycetes</taxon>
        <taxon>Eurotiomycetidae</taxon>
        <taxon>Onygenales</taxon>
        <taxon>Ajellomycetaceae</taxon>
        <taxon>Helicocarpus</taxon>
    </lineage>
</organism>
<evidence type="ECO:0000313" key="2">
    <source>
        <dbReference type="Proteomes" id="UP000223968"/>
    </source>
</evidence>
<comment type="caution">
    <text evidence="1">The sequence shown here is derived from an EMBL/GenBank/DDBJ whole genome shotgun (WGS) entry which is preliminary data.</text>
</comment>